<gene>
    <name evidence="1" type="ORF">J2S10_003096</name>
</gene>
<keyword evidence="2" id="KW-1185">Reference proteome</keyword>
<dbReference type="EMBL" id="JAUSTW010000005">
    <property type="protein sequence ID" value="MDQ0199913.1"/>
    <property type="molecule type" value="Genomic_DNA"/>
</dbReference>
<name>A0ABT9XWG5_9BACI</name>
<reference evidence="1 2" key="1">
    <citation type="submission" date="2023-07" db="EMBL/GenBank/DDBJ databases">
        <title>Genomic Encyclopedia of Type Strains, Phase IV (KMG-IV): sequencing the most valuable type-strain genomes for metagenomic binning, comparative biology and taxonomic classification.</title>
        <authorList>
            <person name="Goeker M."/>
        </authorList>
    </citation>
    <scope>NUCLEOTIDE SEQUENCE [LARGE SCALE GENOMIC DNA]</scope>
    <source>
        <strain evidence="1 2">DSM 27594</strain>
    </source>
</reference>
<sequence length="141" mass="16737">MTYPGYRFEKIWTDVDFFEAHLGFYGSEFNLNLDIYTDNISLNELRLGLLSFVERLGKNEFLWKPGHEKAPHYLSMRFFLQEKRGIVGVEVNLDNNMEPPNRFRSNFYLLTELNQLDDLARKIEKLIKEEINDFEGLYSAN</sequence>
<organism evidence="1 2">
    <name type="scientific">Neobacillus ginsengisoli</name>
    <dbReference type="NCBI Taxonomy" id="904295"/>
    <lineage>
        <taxon>Bacteria</taxon>
        <taxon>Bacillati</taxon>
        <taxon>Bacillota</taxon>
        <taxon>Bacilli</taxon>
        <taxon>Bacillales</taxon>
        <taxon>Bacillaceae</taxon>
        <taxon>Neobacillus</taxon>
    </lineage>
</organism>
<comment type="caution">
    <text evidence="1">The sequence shown here is derived from an EMBL/GenBank/DDBJ whole genome shotgun (WGS) entry which is preliminary data.</text>
</comment>
<dbReference type="RefSeq" id="WP_307409295.1">
    <property type="nucleotide sequence ID" value="NZ_JAUSTW010000005.1"/>
</dbReference>
<evidence type="ECO:0000313" key="2">
    <source>
        <dbReference type="Proteomes" id="UP001224122"/>
    </source>
</evidence>
<proteinExistence type="predicted"/>
<protein>
    <submittedName>
        <fullName evidence="1">Uncharacterized protein</fullName>
    </submittedName>
</protein>
<dbReference type="Proteomes" id="UP001224122">
    <property type="component" value="Unassembled WGS sequence"/>
</dbReference>
<evidence type="ECO:0000313" key="1">
    <source>
        <dbReference type="EMBL" id="MDQ0199913.1"/>
    </source>
</evidence>
<accession>A0ABT9XWG5</accession>